<dbReference type="GO" id="GO:0005829">
    <property type="term" value="C:cytosol"/>
    <property type="evidence" value="ECO:0007669"/>
    <property type="project" value="TreeGrafter"/>
</dbReference>
<keyword evidence="3" id="KW-1185">Reference proteome</keyword>
<dbReference type="SUPFAM" id="SSF48613">
    <property type="entry name" value="Heme oxygenase-like"/>
    <property type="match status" value="1"/>
</dbReference>
<gene>
    <name evidence="2" type="ORF">CWS72_07870</name>
</gene>
<reference evidence="3" key="1">
    <citation type="submission" date="2017-12" db="EMBL/GenBank/DDBJ databases">
        <title>Draft genome sequence of Telmatospirillum siberiense 26-4b1T, an acidotolerant peatland alphaproteobacterium potentially involved in sulfur cycling.</title>
        <authorList>
            <person name="Hausmann B."/>
            <person name="Pjevac P."/>
            <person name="Schreck K."/>
            <person name="Herbold C.W."/>
            <person name="Daims H."/>
            <person name="Wagner M."/>
            <person name="Pester M."/>
            <person name="Loy A."/>
        </authorList>
    </citation>
    <scope>NUCLEOTIDE SEQUENCE [LARGE SCALE GENOMIC DNA]</scope>
    <source>
        <strain evidence="3">26-4b1</strain>
    </source>
</reference>
<dbReference type="InterPro" id="IPR050967">
    <property type="entry name" value="Thiamine_Salvage_TenA"/>
</dbReference>
<protein>
    <submittedName>
        <fullName evidence="2">Thiaminase II</fullName>
    </submittedName>
</protein>
<dbReference type="Proteomes" id="UP000233293">
    <property type="component" value="Unassembled WGS sequence"/>
</dbReference>
<evidence type="ECO:0000259" key="1">
    <source>
        <dbReference type="Pfam" id="PF03070"/>
    </source>
</evidence>
<dbReference type="EMBL" id="PIUM01000006">
    <property type="protein sequence ID" value="PKU25108.1"/>
    <property type="molecule type" value="Genomic_DNA"/>
</dbReference>
<dbReference type="Gene3D" id="1.20.910.10">
    <property type="entry name" value="Heme oxygenase-like"/>
    <property type="match status" value="1"/>
</dbReference>
<dbReference type="OrthoDB" id="34166at2"/>
<feature type="domain" description="Thiaminase-2/PQQC" evidence="1">
    <location>
        <begin position="19"/>
        <end position="220"/>
    </location>
</feature>
<dbReference type="CDD" id="cd19367">
    <property type="entry name" value="TenA_C_ScTHI20-like"/>
    <property type="match status" value="1"/>
</dbReference>
<dbReference type="PANTHER" id="PTHR43198:SF2">
    <property type="entry name" value="SI:CH1073-67J19.1-RELATED"/>
    <property type="match status" value="1"/>
</dbReference>
<dbReference type="PANTHER" id="PTHR43198">
    <property type="entry name" value="BIFUNCTIONAL TH2 PROTEIN"/>
    <property type="match status" value="1"/>
</dbReference>
<dbReference type="Pfam" id="PF03070">
    <property type="entry name" value="TENA_THI-4"/>
    <property type="match status" value="1"/>
</dbReference>
<name>A0A2N3PXJ2_9PROT</name>
<dbReference type="InterPro" id="IPR004305">
    <property type="entry name" value="Thiaminase-2/PQQC"/>
</dbReference>
<sequence>MSPRQTLFSRLRSDAAVDWEAFVGHGFVHRLGDGSLPEDCFRHYLGQDYLFLIQFARAYGLAVYKSETLEDMRQAAAGMAGILDEMGLHVKYCHDWGITKAEMAGLAEARATLAYTRFVLDRGVAGDLLDLHVALAPCIIGYAEIGARLRKAAGSGLAGNPYRQWIDAYAGADYQALAGAQVAQIDRLMAARGGPGRYEGLLRVFRQAVRLETDFWEMGLTLAQ</sequence>
<organism evidence="2 3">
    <name type="scientific">Telmatospirillum siberiense</name>
    <dbReference type="NCBI Taxonomy" id="382514"/>
    <lineage>
        <taxon>Bacteria</taxon>
        <taxon>Pseudomonadati</taxon>
        <taxon>Pseudomonadota</taxon>
        <taxon>Alphaproteobacteria</taxon>
        <taxon>Rhodospirillales</taxon>
        <taxon>Rhodospirillaceae</taxon>
        <taxon>Telmatospirillum</taxon>
    </lineage>
</organism>
<comment type="caution">
    <text evidence="2">The sequence shown here is derived from an EMBL/GenBank/DDBJ whole genome shotgun (WGS) entry which is preliminary data.</text>
</comment>
<dbReference type="InterPro" id="IPR016084">
    <property type="entry name" value="Haem_Oase-like_multi-hlx"/>
</dbReference>
<dbReference type="AlphaFoldDB" id="A0A2N3PXJ2"/>
<evidence type="ECO:0000313" key="3">
    <source>
        <dbReference type="Proteomes" id="UP000233293"/>
    </source>
</evidence>
<proteinExistence type="predicted"/>
<evidence type="ECO:0000313" key="2">
    <source>
        <dbReference type="EMBL" id="PKU25108.1"/>
    </source>
</evidence>
<dbReference type="RefSeq" id="WP_101250035.1">
    <property type="nucleotide sequence ID" value="NZ_PIUM01000006.1"/>
</dbReference>
<accession>A0A2N3PXJ2</accession>